<evidence type="ECO:0000313" key="2">
    <source>
        <dbReference type="Proteomes" id="UP000403266"/>
    </source>
</evidence>
<dbReference type="AlphaFoldDB" id="A0A5N7MMF9"/>
<dbReference type="EMBL" id="VOSK01000130">
    <property type="protein sequence ID" value="MPR28215.1"/>
    <property type="molecule type" value="Genomic_DNA"/>
</dbReference>
<dbReference type="Gene3D" id="3.30.460.10">
    <property type="entry name" value="Beta Polymerase, domain 2"/>
    <property type="match status" value="1"/>
</dbReference>
<evidence type="ECO:0000313" key="1">
    <source>
        <dbReference type="EMBL" id="MPR28215.1"/>
    </source>
</evidence>
<sequence length="268" mass="29967">MIGTLPAFHAAFLDKARGTLSTDPRIQSLLAGGSLIHGGMDEFSDLDFVVVVEDDSYPEVLASRMDIARRLGSLLSAFTGEHVGEPRLLICLYGPELLHIDLKFVTMSDLDQLVERPIILWSRDEGAVEERLDQAEISWPNRDPDWFEARAWIWLHYGAARALREELFEAISMLAFFRDQVLGPMLHRRAGRPQRGVRRVEAYGLDDTGQLAATVARHDFGSVKASLVAAIDLYLTLRADEPPRSEVEGMPQALFEFLGHEADNAARL</sequence>
<reference evidence="1 2" key="1">
    <citation type="journal article" date="2019" name="Syst. Appl. Microbiol.">
        <title>Microvirga tunisiensis sp. nov., a root nodule symbiotic bacterium isolated from Lupinus micranthus and L. luteus grown in Northern Tunisia.</title>
        <authorList>
            <person name="Msaddak A."/>
            <person name="Rejili M."/>
            <person name="Duran D."/>
            <person name="Mars M."/>
            <person name="Palacios J.M."/>
            <person name="Ruiz-Argueso T."/>
            <person name="Rey L."/>
            <person name="Imperial J."/>
        </authorList>
    </citation>
    <scope>NUCLEOTIDE SEQUENCE [LARGE SCALE GENOMIC DNA]</scope>
    <source>
        <strain evidence="1 2">Lmie10</strain>
    </source>
</reference>
<dbReference type="InterPro" id="IPR043519">
    <property type="entry name" value="NT_sf"/>
</dbReference>
<keyword evidence="2" id="KW-1185">Reference proteome</keyword>
<organism evidence="1 2">
    <name type="scientific">Microvirga tunisiensis</name>
    <dbReference type="NCBI Taxonomy" id="2108360"/>
    <lineage>
        <taxon>Bacteria</taxon>
        <taxon>Pseudomonadati</taxon>
        <taxon>Pseudomonadota</taxon>
        <taxon>Alphaproteobacteria</taxon>
        <taxon>Hyphomicrobiales</taxon>
        <taxon>Methylobacteriaceae</taxon>
        <taxon>Microvirga</taxon>
    </lineage>
</organism>
<dbReference type="GO" id="GO:0016740">
    <property type="term" value="F:transferase activity"/>
    <property type="evidence" value="ECO:0007669"/>
    <property type="project" value="UniProtKB-KW"/>
</dbReference>
<proteinExistence type="predicted"/>
<keyword evidence="1" id="KW-0808">Transferase</keyword>
<dbReference type="RefSeq" id="WP_152714513.1">
    <property type="nucleotide sequence ID" value="NZ_VOSJ01000131.1"/>
</dbReference>
<accession>A0A5N7MMF9</accession>
<comment type="caution">
    <text evidence="1">The sequence shown here is derived from an EMBL/GenBank/DDBJ whole genome shotgun (WGS) entry which is preliminary data.</text>
</comment>
<gene>
    <name evidence="1" type="ORF">FS320_24385</name>
</gene>
<dbReference type="OrthoDB" id="7375008at2"/>
<dbReference type="Proteomes" id="UP000403266">
    <property type="component" value="Unassembled WGS sequence"/>
</dbReference>
<name>A0A5N7MMF9_9HYPH</name>
<dbReference type="SUPFAM" id="SSF81301">
    <property type="entry name" value="Nucleotidyltransferase"/>
    <property type="match status" value="1"/>
</dbReference>
<protein>
    <submittedName>
        <fullName evidence="1">Nucleotidyltransferase domain-containing protein</fullName>
    </submittedName>
</protein>